<evidence type="ECO:0000313" key="2">
    <source>
        <dbReference type="EMBL" id="RIB17930.1"/>
    </source>
</evidence>
<accession>A0A397V636</accession>
<keyword evidence="3" id="KW-1185">Reference proteome</keyword>
<name>A0A397V636_9GLOM</name>
<comment type="caution">
    <text evidence="2">The sequence shown here is derived from an EMBL/GenBank/DDBJ whole genome shotgun (WGS) entry which is preliminary data.</text>
</comment>
<organism evidence="2 3">
    <name type="scientific">Gigaspora rosea</name>
    <dbReference type="NCBI Taxonomy" id="44941"/>
    <lineage>
        <taxon>Eukaryota</taxon>
        <taxon>Fungi</taxon>
        <taxon>Fungi incertae sedis</taxon>
        <taxon>Mucoromycota</taxon>
        <taxon>Glomeromycotina</taxon>
        <taxon>Glomeromycetes</taxon>
        <taxon>Diversisporales</taxon>
        <taxon>Gigasporaceae</taxon>
        <taxon>Gigaspora</taxon>
    </lineage>
</organism>
<dbReference type="AlphaFoldDB" id="A0A397V636"/>
<dbReference type="Proteomes" id="UP000266673">
    <property type="component" value="Unassembled WGS sequence"/>
</dbReference>
<proteinExistence type="predicted"/>
<dbReference type="OrthoDB" id="2408539at2759"/>
<evidence type="ECO:0000256" key="1">
    <source>
        <dbReference type="SAM" id="MobiDB-lite"/>
    </source>
</evidence>
<gene>
    <name evidence="2" type="ORF">C2G38_2186078</name>
</gene>
<dbReference type="EMBL" id="QKWP01000574">
    <property type="protein sequence ID" value="RIB17930.1"/>
    <property type="molecule type" value="Genomic_DNA"/>
</dbReference>
<protein>
    <submittedName>
        <fullName evidence="2">Uncharacterized protein</fullName>
    </submittedName>
</protein>
<sequence>MLNVLEILSQILNLNLKSYSNFNICFSKLWKLYDSKDQESGYIPEDIGQIKGLKDKHALFDIHAKWRENEMYCIDIQTPPPFSILVPYYNVETEGIINSGVYTVFGVTGPFTILKSPHTVNKTLYGPSPPPKGSSKEGNETMKQNFVPLGNVNILSDINYLQRFHYG</sequence>
<reference evidence="2 3" key="1">
    <citation type="submission" date="2018-06" db="EMBL/GenBank/DDBJ databases">
        <title>Comparative genomics reveals the genomic features of Rhizophagus irregularis, R. cerebriforme, R. diaphanum and Gigaspora rosea, and their symbiotic lifestyle signature.</title>
        <authorList>
            <person name="Morin E."/>
            <person name="San Clemente H."/>
            <person name="Chen E.C.H."/>
            <person name="De La Providencia I."/>
            <person name="Hainaut M."/>
            <person name="Kuo A."/>
            <person name="Kohler A."/>
            <person name="Murat C."/>
            <person name="Tang N."/>
            <person name="Roy S."/>
            <person name="Loubradou J."/>
            <person name="Henrissat B."/>
            <person name="Grigoriev I.V."/>
            <person name="Corradi N."/>
            <person name="Roux C."/>
            <person name="Martin F.M."/>
        </authorList>
    </citation>
    <scope>NUCLEOTIDE SEQUENCE [LARGE SCALE GENOMIC DNA]</scope>
    <source>
        <strain evidence="2 3">DAOM 194757</strain>
    </source>
</reference>
<feature type="region of interest" description="Disordered" evidence="1">
    <location>
        <begin position="122"/>
        <end position="141"/>
    </location>
</feature>
<evidence type="ECO:0000313" key="3">
    <source>
        <dbReference type="Proteomes" id="UP000266673"/>
    </source>
</evidence>